<evidence type="ECO:0000256" key="2">
    <source>
        <dbReference type="ARBA" id="ARBA00023002"/>
    </source>
</evidence>
<organism evidence="3 4">
    <name type="scientific">Pedobacter cryotolerans</name>
    <dbReference type="NCBI Taxonomy" id="2571270"/>
    <lineage>
        <taxon>Bacteria</taxon>
        <taxon>Pseudomonadati</taxon>
        <taxon>Bacteroidota</taxon>
        <taxon>Sphingobacteriia</taxon>
        <taxon>Sphingobacteriales</taxon>
        <taxon>Sphingobacteriaceae</taxon>
        <taxon>Pedobacter</taxon>
    </lineage>
</organism>
<proteinExistence type="inferred from homology"/>
<dbReference type="InterPro" id="IPR036291">
    <property type="entry name" value="NAD(P)-bd_dom_sf"/>
</dbReference>
<gene>
    <name evidence="3" type="ORF">FA045_01135</name>
</gene>
<dbReference type="CDD" id="cd05233">
    <property type="entry name" value="SDR_c"/>
    <property type="match status" value="1"/>
</dbReference>
<dbReference type="PANTHER" id="PTHR43477:SF1">
    <property type="entry name" value="DIHYDROANTICAPSIN 7-DEHYDROGENASE"/>
    <property type="match status" value="1"/>
</dbReference>
<dbReference type="Proteomes" id="UP000310477">
    <property type="component" value="Unassembled WGS sequence"/>
</dbReference>
<dbReference type="RefSeq" id="WP_136873585.1">
    <property type="nucleotide sequence ID" value="NZ_SWBO01000001.1"/>
</dbReference>
<protein>
    <submittedName>
        <fullName evidence="3">SDR family oxidoreductase</fullName>
    </submittedName>
</protein>
<evidence type="ECO:0000313" key="3">
    <source>
        <dbReference type="EMBL" id="TKC03204.1"/>
    </source>
</evidence>
<dbReference type="GO" id="GO:0016491">
    <property type="term" value="F:oxidoreductase activity"/>
    <property type="evidence" value="ECO:0007669"/>
    <property type="project" value="UniProtKB-KW"/>
</dbReference>
<comment type="caution">
    <text evidence="3">The sequence shown here is derived from an EMBL/GenBank/DDBJ whole genome shotgun (WGS) entry which is preliminary data.</text>
</comment>
<evidence type="ECO:0000256" key="1">
    <source>
        <dbReference type="ARBA" id="ARBA00006484"/>
    </source>
</evidence>
<reference evidence="3 4" key="1">
    <citation type="submission" date="2019-04" db="EMBL/GenBank/DDBJ databases">
        <title>Pedobacter sp. AR-2-6 sp. nov., isolated from Arctic soil.</title>
        <authorList>
            <person name="Dahal R.H."/>
            <person name="Kim D.-U."/>
        </authorList>
    </citation>
    <scope>NUCLEOTIDE SEQUENCE [LARGE SCALE GENOMIC DNA]</scope>
    <source>
        <strain evidence="3 4">AR-2-6</strain>
    </source>
</reference>
<sequence length="231" mass="24880">MNSKTFIFAGASSAIAISAAKQLQAEGHQIIGLSTKNTPNDYNEFYTINKYETEYFPKIEAQIDGIVYFPGTINLKPFNRITIADFLNDYHINSLGAVAFVQAYLPNLKMSKQASIVFISTVAVTAGMPFHSSIAMAKGAVEGLTKALAAELAPVIRVNCIAPSLTQTPLSEKFTNTPEKLEAAEKRNPLKKVGSADEVANAITFLLSEKASWITGQVIGIDGGMGNLKLM</sequence>
<dbReference type="SUPFAM" id="SSF51735">
    <property type="entry name" value="NAD(P)-binding Rossmann-fold domains"/>
    <property type="match status" value="1"/>
</dbReference>
<dbReference type="PANTHER" id="PTHR43477">
    <property type="entry name" value="DIHYDROANTICAPSIN 7-DEHYDROGENASE"/>
    <property type="match status" value="1"/>
</dbReference>
<keyword evidence="2" id="KW-0560">Oxidoreductase</keyword>
<evidence type="ECO:0000313" key="4">
    <source>
        <dbReference type="Proteomes" id="UP000310477"/>
    </source>
</evidence>
<dbReference type="Gene3D" id="3.40.50.720">
    <property type="entry name" value="NAD(P)-binding Rossmann-like Domain"/>
    <property type="match status" value="1"/>
</dbReference>
<keyword evidence="4" id="KW-1185">Reference proteome</keyword>
<dbReference type="Pfam" id="PF13561">
    <property type="entry name" value="adh_short_C2"/>
    <property type="match status" value="1"/>
</dbReference>
<dbReference type="PRINTS" id="PR00081">
    <property type="entry name" value="GDHRDH"/>
</dbReference>
<dbReference type="InterPro" id="IPR002347">
    <property type="entry name" value="SDR_fam"/>
</dbReference>
<dbReference type="InterPro" id="IPR051122">
    <property type="entry name" value="SDR_DHRS6-like"/>
</dbReference>
<comment type="similarity">
    <text evidence="1">Belongs to the short-chain dehydrogenases/reductases (SDR) family.</text>
</comment>
<accession>A0A4V5NYC1</accession>
<dbReference type="OrthoDB" id="9803333at2"/>
<name>A0A4V5NYC1_9SPHI</name>
<dbReference type="EMBL" id="SWBO01000001">
    <property type="protein sequence ID" value="TKC03204.1"/>
    <property type="molecule type" value="Genomic_DNA"/>
</dbReference>
<dbReference type="AlphaFoldDB" id="A0A4V5NYC1"/>